<comment type="caution">
    <text evidence="3">The sequence shown here is derived from an EMBL/GenBank/DDBJ whole genome shotgun (WGS) entry which is preliminary data.</text>
</comment>
<dbReference type="InterPro" id="IPR014729">
    <property type="entry name" value="Rossmann-like_a/b/a_fold"/>
</dbReference>
<dbReference type="Gene3D" id="3.40.50.620">
    <property type="entry name" value="HUPs"/>
    <property type="match status" value="1"/>
</dbReference>
<name>A0A0K9PH95_ZOSMR</name>
<keyword evidence="1" id="KW-0547">Nucleotide-binding</keyword>
<dbReference type="GO" id="GO:0005524">
    <property type="term" value="F:ATP binding"/>
    <property type="evidence" value="ECO:0007669"/>
    <property type="project" value="UniProtKB-KW"/>
</dbReference>
<dbReference type="Proteomes" id="UP000036987">
    <property type="component" value="Unassembled WGS sequence"/>
</dbReference>
<evidence type="ECO:0000313" key="3">
    <source>
        <dbReference type="EMBL" id="KMZ68354.1"/>
    </source>
</evidence>
<evidence type="ECO:0000256" key="2">
    <source>
        <dbReference type="ARBA" id="ARBA00022840"/>
    </source>
</evidence>
<dbReference type="PANTHER" id="PTHR11772">
    <property type="entry name" value="ASPARAGINE SYNTHETASE"/>
    <property type="match status" value="1"/>
</dbReference>
<evidence type="ECO:0000313" key="4">
    <source>
        <dbReference type="Proteomes" id="UP000036987"/>
    </source>
</evidence>
<gene>
    <name evidence="3" type="ORF">ZOSMA_23G00020</name>
</gene>
<proteinExistence type="predicted"/>
<dbReference type="EMBL" id="LFYR01000839">
    <property type="protein sequence ID" value="KMZ68354.1"/>
    <property type="molecule type" value="Genomic_DNA"/>
</dbReference>
<protein>
    <submittedName>
        <fullName evidence="3">Uncharacterized protein</fullName>
    </submittedName>
</protein>
<accession>A0A0K9PH95</accession>
<dbReference type="STRING" id="29655.A0A0K9PH95"/>
<dbReference type="PANTHER" id="PTHR11772:SF48">
    <property type="entry name" value="ASPARAGINE SYNTHETASE [GLUTAMINE-HYDROLYZING] 1"/>
    <property type="match status" value="1"/>
</dbReference>
<dbReference type="OrthoDB" id="1492457at2759"/>
<reference evidence="4" key="1">
    <citation type="journal article" date="2016" name="Nature">
        <title>The genome of the seagrass Zostera marina reveals angiosperm adaptation to the sea.</title>
        <authorList>
            <person name="Olsen J.L."/>
            <person name="Rouze P."/>
            <person name="Verhelst B."/>
            <person name="Lin Y.-C."/>
            <person name="Bayer T."/>
            <person name="Collen J."/>
            <person name="Dattolo E."/>
            <person name="De Paoli E."/>
            <person name="Dittami S."/>
            <person name="Maumus F."/>
            <person name="Michel G."/>
            <person name="Kersting A."/>
            <person name="Lauritano C."/>
            <person name="Lohaus R."/>
            <person name="Toepel M."/>
            <person name="Tonon T."/>
            <person name="Vanneste K."/>
            <person name="Amirebrahimi M."/>
            <person name="Brakel J."/>
            <person name="Bostroem C."/>
            <person name="Chovatia M."/>
            <person name="Grimwood J."/>
            <person name="Jenkins J.W."/>
            <person name="Jueterbock A."/>
            <person name="Mraz A."/>
            <person name="Stam W.T."/>
            <person name="Tice H."/>
            <person name="Bornberg-Bauer E."/>
            <person name="Green P.J."/>
            <person name="Pearson G.A."/>
            <person name="Procaccini G."/>
            <person name="Duarte C.M."/>
            <person name="Schmutz J."/>
            <person name="Reusch T.B.H."/>
            <person name="Van de Peer Y."/>
        </authorList>
    </citation>
    <scope>NUCLEOTIDE SEQUENCE [LARGE SCALE GENOMIC DNA]</scope>
    <source>
        <strain evidence="4">cv. Finnish</strain>
    </source>
</reference>
<keyword evidence="4" id="KW-1185">Reference proteome</keyword>
<dbReference type="AlphaFoldDB" id="A0A0K9PH95"/>
<sequence length="157" mass="18115">MVISGEGSNEIFGDYLYFYKHLTRKNSMWRLAIKQKEQFRDGVGYSLIDALKAHASALVTDKMMQNARFIYPHNTPHIERSLSQQNHIRKTLPTSRYSNSLQIKLGLNGFIIISFMLISRQNSARLTVPQGQSIACSMTKEFRSFRKNCPRCSYICI</sequence>
<evidence type="ECO:0000256" key="1">
    <source>
        <dbReference type="ARBA" id="ARBA00022741"/>
    </source>
</evidence>
<organism evidence="3 4">
    <name type="scientific">Zostera marina</name>
    <name type="common">Eelgrass</name>
    <dbReference type="NCBI Taxonomy" id="29655"/>
    <lineage>
        <taxon>Eukaryota</taxon>
        <taxon>Viridiplantae</taxon>
        <taxon>Streptophyta</taxon>
        <taxon>Embryophyta</taxon>
        <taxon>Tracheophyta</taxon>
        <taxon>Spermatophyta</taxon>
        <taxon>Magnoliopsida</taxon>
        <taxon>Liliopsida</taxon>
        <taxon>Zosteraceae</taxon>
        <taxon>Zostera</taxon>
    </lineage>
</organism>
<dbReference type="SUPFAM" id="SSF52402">
    <property type="entry name" value="Adenine nucleotide alpha hydrolases-like"/>
    <property type="match status" value="1"/>
</dbReference>
<dbReference type="InterPro" id="IPR050795">
    <property type="entry name" value="Asn_Synthetase"/>
</dbReference>
<keyword evidence="2" id="KW-0067">ATP-binding</keyword>